<evidence type="ECO:0000313" key="2">
    <source>
        <dbReference type="Proteomes" id="UP001367508"/>
    </source>
</evidence>
<protein>
    <submittedName>
        <fullName evidence="1">Uncharacterized protein</fullName>
    </submittedName>
</protein>
<keyword evidence="2" id="KW-1185">Reference proteome</keyword>
<organism evidence="1 2">
    <name type="scientific">Canavalia gladiata</name>
    <name type="common">Sword bean</name>
    <name type="synonym">Dolichos gladiatus</name>
    <dbReference type="NCBI Taxonomy" id="3824"/>
    <lineage>
        <taxon>Eukaryota</taxon>
        <taxon>Viridiplantae</taxon>
        <taxon>Streptophyta</taxon>
        <taxon>Embryophyta</taxon>
        <taxon>Tracheophyta</taxon>
        <taxon>Spermatophyta</taxon>
        <taxon>Magnoliopsida</taxon>
        <taxon>eudicotyledons</taxon>
        <taxon>Gunneridae</taxon>
        <taxon>Pentapetalae</taxon>
        <taxon>rosids</taxon>
        <taxon>fabids</taxon>
        <taxon>Fabales</taxon>
        <taxon>Fabaceae</taxon>
        <taxon>Papilionoideae</taxon>
        <taxon>50 kb inversion clade</taxon>
        <taxon>NPAAA clade</taxon>
        <taxon>indigoferoid/millettioid clade</taxon>
        <taxon>Phaseoleae</taxon>
        <taxon>Canavalia</taxon>
    </lineage>
</organism>
<reference evidence="1 2" key="1">
    <citation type="submission" date="2024-01" db="EMBL/GenBank/DDBJ databases">
        <title>The genomes of 5 underutilized Papilionoideae crops provide insights into root nodulation and disease resistanc.</title>
        <authorList>
            <person name="Jiang F."/>
        </authorList>
    </citation>
    <scope>NUCLEOTIDE SEQUENCE [LARGE SCALE GENOMIC DNA]</scope>
    <source>
        <strain evidence="1">LVBAO_FW01</strain>
        <tissue evidence="1">Leaves</tissue>
    </source>
</reference>
<comment type="caution">
    <text evidence="1">The sequence shown here is derived from an EMBL/GenBank/DDBJ whole genome shotgun (WGS) entry which is preliminary data.</text>
</comment>
<dbReference type="Proteomes" id="UP001367508">
    <property type="component" value="Unassembled WGS sequence"/>
</dbReference>
<proteinExistence type="predicted"/>
<accession>A0AAN9QTV6</accession>
<dbReference type="EMBL" id="JAYMYQ010000002">
    <property type="protein sequence ID" value="KAK7350270.1"/>
    <property type="molecule type" value="Genomic_DNA"/>
</dbReference>
<name>A0AAN9QTV6_CANGL</name>
<sequence length="110" mass="12499">MHGIGFVAVFLIPGHWYLHWERAYHGHQLRVSSSLPHSSSLSCHGHVCRSDSTYSLSTFVRRGRRPPRFAVVANRAPLCHGILTCRIKSNFVNSVKFRFLHLSTLGMDID</sequence>
<gene>
    <name evidence="1" type="ORF">VNO77_08662</name>
</gene>
<evidence type="ECO:0000313" key="1">
    <source>
        <dbReference type="EMBL" id="KAK7350270.1"/>
    </source>
</evidence>
<dbReference type="AlphaFoldDB" id="A0AAN9QTV6"/>